<keyword evidence="2" id="KW-1185">Reference proteome</keyword>
<proteinExistence type="predicted"/>
<accession>A0A917K2C1</accession>
<reference evidence="1" key="1">
    <citation type="journal article" date="2014" name="Int. J. Syst. Evol. Microbiol.">
        <title>Complete genome sequence of Corynebacterium casei LMG S-19264T (=DSM 44701T), isolated from a smear-ripened cheese.</title>
        <authorList>
            <consortium name="US DOE Joint Genome Institute (JGI-PGF)"/>
            <person name="Walter F."/>
            <person name="Albersmeier A."/>
            <person name="Kalinowski J."/>
            <person name="Ruckert C."/>
        </authorList>
    </citation>
    <scope>NUCLEOTIDE SEQUENCE</scope>
    <source>
        <strain evidence="1">JCM 18487</strain>
    </source>
</reference>
<dbReference type="AlphaFoldDB" id="A0A917K2C1"/>
<comment type="caution">
    <text evidence="1">The sequence shown here is derived from an EMBL/GenBank/DDBJ whole genome shotgun (WGS) entry which is preliminary data.</text>
</comment>
<reference evidence="1" key="2">
    <citation type="submission" date="2020-09" db="EMBL/GenBank/DDBJ databases">
        <authorList>
            <person name="Sun Q."/>
            <person name="Ohkuma M."/>
        </authorList>
    </citation>
    <scope>NUCLEOTIDE SEQUENCE</scope>
    <source>
        <strain evidence="1">JCM 18487</strain>
    </source>
</reference>
<evidence type="ECO:0000313" key="1">
    <source>
        <dbReference type="EMBL" id="GGI94964.1"/>
    </source>
</evidence>
<dbReference type="EMBL" id="BMOY01000001">
    <property type="protein sequence ID" value="GGI94964.1"/>
    <property type="molecule type" value="Genomic_DNA"/>
</dbReference>
<protein>
    <recommendedName>
        <fullName evidence="3">Lipoprotein</fullName>
    </recommendedName>
</protein>
<evidence type="ECO:0008006" key="3">
    <source>
        <dbReference type="Google" id="ProtNLM"/>
    </source>
</evidence>
<sequence length="250" mass="27302">MMCAGLMAGLLAGCAPTPGVMSMQASTEQTQASLVKDGWTVLRLAVARSRMVRLYKVKMDVDVAQGPLHSQFSVYGMVHAPDMALLSFHSLNSNTRFYQQGKVAYVQEYKRWSQTSPMFNLDAFAPYQHIMTWAQARGVSVFQLPDTYVIDQYCHVYQATIPMAAERPLGLWNGAPIASGPSAAVLYTFYVGTKDGALHEVQTATVGAIAAVGAVEIDTDAMFFDFDNKDAEVKLPNDLFGQLVGMSHQG</sequence>
<evidence type="ECO:0000313" key="2">
    <source>
        <dbReference type="Proteomes" id="UP000637695"/>
    </source>
</evidence>
<name>A0A917K2C1_9BACL</name>
<gene>
    <name evidence="1" type="ORF">GCM10010885_00590</name>
</gene>
<organism evidence="1 2">
    <name type="scientific">Alicyclobacillus cellulosilyticus</name>
    <dbReference type="NCBI Taxonomy" id="1003997"/>
    <lineage>
        <taxon>Bacteria</taxon>
        <taxon>Bacillati</taxon>
        <taxon>Bacillota</taxon>
        <taxon>Bacilli</taxon>
        <taxon>Bacillales</taxon>
        <taxon>Alicyclobacillaceae</taxon>
        <taxon>Alicyclobacillus</taxon>
    </lineage>
</organism>
<dbReference type="Proteomes" id="UP000637695">
    <property type="component" value="Unassembled WGS sequence"/>
</dbReference>